<keyword evidence="5 8" id="KW-0103">Bromodomain</keyword>
<keyword evidence="7" id="KW-0539">Nucleus</keyword>
<proteinExistence type="inferred from homology"/>
<evidence type="ECO:0000256" key="8">
    <source>
        <dbReference type="PROSITE-ProRule" id="PRU00035"/>
    </source>
</evidence>
<dbReference type="GO" id="GO:0006367">
    <property type="term" value="P:transcription initiation at RNA polymerase II promoter"/>
    <property type="evidence" value="ECO:0007669"/>
    <property type="project" value="TreeGrafter"/>
</dbReference>
<dbReference type="InterPro" id="IPR042097">
    <property type="entry name" value="Aminopeptidase_N-like_N_sf"/>
</dbReference>
<dbReference type="CDD" id="cd09839">
    <property type="entry name" value="M1_like_TAF2"/>
    <property type="match status" value="1"/>
</dbReference>
<evidence type="ECO:0000259" key="10">
    <source>
        <dbReference type="PROSITE" id="PS50014"/>
    </source>
</evidence>
<dbReference type="PANTHER" id="PTHR15137">
    <property type="entry name" value="TRANSCRIPTION INITIATION FACTOR TFIID"/>
    <property type="match status" value="1"/>
</dbReference>
<feature type="domain" description="Bromo" evidence="10">
    <location>
        <begin position="1150"/>
        <end position="1222"/>
    </location>
</feature>
<feature type="region of interest" description="Disordered" evidence="9">
    <location>
        <begin position="1269"/>
        <end position="1326"/>
    </location>
</feature>
<evidence type="ECO:0000256" key="7">
    <source>
        <dbReference type="ARBA" id="ARBA00023242"/>
    </source>
</evidence>
<dbReference type="Gene3D" id="1.10.390.10">
    <property type="entry name" value="Neutral Protease Domain 2"/>
    <property type="match status" value="1"/>
</dbReference>
<feature type="compositionally biased region" description="Pro residues" evidence="9">
    <location>
        <begin position="1272"/>
        <end position="1285"/>
    </location>
</feature>
<feature type="region of interest" description="Disordered" evidence="9">
    <location>
        <begin position="1362"/>
        <end position="1461"/>
    </location>
</feature>
<dbReference type="SUPFAM" id="SSF47370">
    <property type="entry name" value="Bromodomain"/>
    <property type="match status" value="3"/>
</dbReference>
<dbReference type="InterPro" id="IPR057345">
    <property type="entry name" value="Ig-like_TAF2"/>
</dbReference>
<dbReference type="GO" id="GO:0016251">
    <property type="term" value="F:RNA polymerase II general transcription initiation factor activity"/>
    <property type="evidence" value="ECO:0007669"/>
    <property type="project" value="TreeGrafter"/>
</dbReference>
<evidence type="ECO:0000256" key="5">
    <source>
        <dbReference type="ARBA" id="ARBA00023117"/>
    </source>
</evidence>
<comment type="caution">
    <text evidence="11">The sequence shown here is derived from an EMBL/GenBank/DDBJ whole genome shotgun (WGS) entry which is preliminary data.</text>
</comment>
<comment type="subcellular location">
    <subcellularLocation>
        <location evidence="1">Nucleus</location>
    </subcellularLocation>
</comment>
<dbReference type="GO" id="GO:0003682">
    <property type="term" value="F:chromatin binding"/>
    <property type="evidence" value="ECO:0007669"/>
    <property type="project" value="TreeGrafter"/>
</dbReference>
<keyword evidence="4" id="KW-0805">Transcription regulation</keyword>
<dbReference type="SUPFAM" id="SSF63737">
    <property type="entry name" value="Leukotriene A4 hydrolase N-terminal domain"/>
    <property type="match status" value="1"/>
</dbReference>
<gene>
    <name evidence="11" type="ORF">NliqN6_3008</name>
</gene>
<evidence type="ECO:0000256" key="9">
    <source>
        <dbReference type="SAM" id="MobiDB-lite"/>
    </source>
</evidence>
<dbReference type="Proteomes" id="UP000620104">
    <property type="component" value="Unassembled WGS sequence"/>
</dbReference>
<dbReference type="Pfam" id="PF25316">
    <property type="entry name" value="TAF2_3rd"/>
    <property type="match status" value="1"/>
</dbReference>
<dbReference type="OrthoDB" id="308861at2759"/>
<dbReference type="GO" id="GO:0006325">
    <property type="term" value="P:chromatin organization"/>
    <property type="evidence" value="ECO:0007669"/>
    <property type="project" value="UniProtKB-ARBA"/>
</dbReference>
<keyword evidence="6" id="KW-0804">Transcription</keyword>
<organism evidence="11 12">
    <name type="scientific">Naganishia liquefaciens</name>
    <dbReference type="NCBI Taxonomy" id="104408"/>
    <lineage>
        <taxon>Eukaryota</taxon>
        <taxon>Fungi</taxon>
        <taxon>Dikarya</taxon>
        <taxon>Basidiomycota</taxon>
        <taxon>Agaricomycotina</taxon>
        <taxon>Tremellomycetes</taxon>
        <taxon>Filobasidiales</taxon>
        <taxon>Filobasidiaceae</taxon>
        <taxon>Naganishia</taxon>
    </lineage>
</organism>
<evidence type="ECO:0000256" key="2">
    <source>
        <dbReference type="ARBA" id="ARBA00010937"/>
    </source>
</evidence>
<name>A0A8H3YGE3_9TREE</name>
<dbReference type="InterPro" id="IPR036427">
    <property type="entry name" value="Bromodomain-like_sf"/>
</dbReference>
<dbReference type="InterPro" id="IPR027268">
    <property type="entry name" value="Peptidase_M4/M1_CTD_sf"/>
</dbReference>
<reference evidence="11" key="1">
    <citation type="submission" date="2020-07" db="EMBL/GenBank/DDBJ databases">
        <title>Draft Genome Sequence of a Deep-Sea Yeast, Naganishia (Cryptococcus) liquefaciens strain N6.</title>
        <authorList>
            <person name="Han Y.W."/>
            <person name="Kajitani R."/>
            <person name="Morimoto H."/>
            <person name="Parhat M."/>
            <person name="Tsubouchi H."/>
            <person name="Bakenova O."/>
            <person name="Ogata M."/>
            <person name="Argunhan B."/>
            <person name="Aoki R."/>
            <person name="Kajiwara S."/>
            <person name="Itoh T."/>
            <person name="Iwasaki H."/>
        </authorList>
    </citation>
    <scope>NUCLEOTIDE SEQUENCE</scope>
    <source>
        <strain evidence="11">N6</strain>
    </source>
</reference>
<dbReference type="PANTHER" id="PTHR15137:SF9">
    <property type="entry name" value="TRANSCRIPTION INITIATION FACTOR TFIID SUBUNIT 2"/>
    <property type="match status" value="1"/>
</dbReference>
<dbReference type="InterPro" id="IPR018359">
    <property type="entry name" value="Bromodomain_CS"/>
</dbReference>
<feature type="domain" description="Bromo" evidence="10">
    <location>
        <begin position="1485"/>
        <end position="1555"/>
    </location>
</feature>
<evidence type="ECO:0000313" key="12">
    <source>
        <dbReference type="Proteomes" id="UP000620104"/>
    </source>
</evidence>
<evidence type="ECO:0000256" key="6">
    <source>
        <dbReference type="ARBA" id="ARBA00023163"/>
    </source>
</evidence>
<dbReference type="Pfam" id="PF00439">
    <property type="entry name" value="Bromodomain"/>
    <property type="match status" value="3"/>
</dbReference>
<dbReference type="GO" id="GO:0000976">
    <property type="term" value="F:transcription cis-regulatory region binding"/>
    <property type="evidence" value="ECO:0007669"/>
    <property type="project" value="TreeGrafter"/>
</dbReference>
<dbReference type="InterPro" id="IPR001487">
    <property type="entry name" value="Bromodomain"/>
</dbReference>
<feature type="compositionally biased region" description="Polar residues" evidence="9">
    <location>
        <begin position="1301"/>
        <end position="1318"/>
    </location>
</feature>
<feature type="region of interest" description="Disordered" evidence="9">
    <location>
        <begin position="629"/>
        <end position="651"/>
    </location>
</feature>
<evidence type="ECO:0000256" key="4">
    <source>
        <dbReference type="ARBA" id="ARBA00023015"/>
    </source>
</evidence>
<keyword evidence="12" id="KW-1185">Reference proteome</keyword>
<accession>A0A8H3YGE3</accession>
<dbReference type="PROSITE" id="PS00633">
    <property type="entry name" value="BROMODOMAIN_1"/>
    <property type="match status" value="2"/>
</dbReference>
<dbReference type="SUPFAM" id="SSF55486">
    <property type="entry name" value="Metalloproteases ('zincins'), catalytic domain"/>
    <property type="match status" value="1"/>
</dbReference>
<dbReference type="PRINTS" id="PR00503">
    <property type="entry name" value="BROMODOMAIN"/>
</dbReference>
<dbReference type="InterPro" id="IPR057991">
    <property type="entry name" value="TPR_TAF2_C"/>
</dbReference>
<evidence type="ECO:0000256" key="1">
    <source>
        <dbReference type="ARBA" id="ARBA00004123"/>
    </source>
</evidence>
<feature type="domain" description="Bromo" evidence="10">
    <location>
        <begin position="1602"/>
        <end position="1669"/>
    </location>
</feature>
<dbReference type="Pfam" id="PF25577">
    <property type="entry name" value="TPR_TAF2_C"/>
    <property type="match status" value="1"/>
</dbReference>
<dbReference type="GO" id="GO:0005669">
    <property type="term" value="C:transcription factor TFIID complex"/>
    <property type="evidence" value="ECO:0007669"/>
    <property type="project" value="InterPro"/>
</dbReference>
<dbReference type="InterPro" id="IPR037813">
    <property type="entry name" value="TAF2"/>
</dbReference>
<protein>
    <recommendedName>
        <fullName evidence="3">Transcription initiation factor TFIID subunit 2</fullName>
    </recommendedName>
</protein>
<dbReference type="PROSITE" id="PS50014">
    <property type="entry name" value="BROMODOMAIN_2"/>
    <property type="match status" value="3"/>
</dbReference>
<dbReference type="SMART" id="SM00297">
    <property type="entry name" value="BROMO"/>
    <property type="match status" value="3"/>
</dbReference>
<dbReference type="EMBL" id="BLZA01000019">
    <property type="protein sequence ID" value="GHJ86606.1"/>
    <property type="molecule type" value="Genomic_DNA"/>
</dbReference>
<evidence type="ECO:0000256" key="3">
    <source>
        <dbReference type="ARBA" id="ARBA00017363"/>
    </source>
</evidence>
<comment type="similarity">
    <text evidence="2">Belongs to the TAF2 family.</text>
</comment>
<feature type="compositionally biased region" description="Basic and acidic residues" evidence="9">
    <location>
        <begin position="635"/>
        <end position="651"/>
    </location>
</feature>
<dbReference type="CDD" id="cd04369">
    <property type="entry name" value="Bromodomain"/>
    <property type="match status" value="3"/>
</dbReference>
<feature type="compositionally biased region" description="Polar residues" evidence="9">
    <location>
        <begin position="1389"/>
        <end position="1407"/>
    </location>
</feature>
<sequence>MRVVLDVDFAGYVKATTYITIRPTNARLSTVLLHAAANLRITSCKLSGPDQYDPLPEVPATYIHHDPLEQLQILGENPSNVIYSHPEIKRRVWSAMAEKEEGELEIDVSHGWVRIAKAREDNPQMTMRLAEIMITIDYEIAMSELDTEGIVFRRPGDAGFEDRIPHIFVNQGSFNSARHWVPCLDSLWDRCPWELEVIVPRTLDQESYTSEDEPDGEPSESLPITVIASAELEEQVIHPEDPTKAIFYFAQSALTSAQQMSFAIGPFSLYVIRADNETKRIVDGGDITESLVLAYCLPGMELQLQNTTSWMRKAMDFFEEYDVYPYTSFKMVFVEDPVTESALTASMAMFSQSILYPPEIVEQAYTTRPILSFALASQWSGLSMVPKAYSDSWLIDGIALYLNAQLTRKLLGDNEYRYRLRCDMERCVTLDQGDQYPICVPGTLTPADRATLQFIQLKAPLVLHILDQRMTKLGTSSALSRNVIPEIFRQARADSLAGRQLSTEHFFRICKKTTRSLDVIAFQNQWVLGSGCPRFAVKAEYVKKTGRQGYVNLSVYQPPSQAFRVVSDKEVNNLEWKAPTEYFTGDLTVHIHDGDEAPFEHVVDVIGEGRIHELPYTANVKRVYRNRSSRRTGRLKAEEPSIEATAKDKEMSEEQREAVEWRFANWTQEDMEKLFSQGFDWIRYDPDGEWIAMFERQKTAVGGVPAESDAIVWATQLQYEKDVIAQKEAIDNLTATPIPICSTILTRTILDESYFYRIRMHAAESLLRFHMTVDDCQSIGFFHLHKVYQTRYCTPSMDQTDAQTATVPDPRKVPDMMLRQAILRALCLHPGLELNDGIRKLRDHIVQILMSDVPSSSPFSLAFYKSAVLSCLALVLRKQPPPQRSEDKYQNAVSIVDRILAVDRLIPSYGNIISIAGLQAKLVIALSDKAVLPVNIPVFLAYARQGNEAVLRRLAFDCVLACQPPTIWLLRHIRTLLKRDLSLNFRRHIAQGLADSWLMAFAFGEMDGLHDPTANDKTRDLLQRDPDAFLEADIAQMRQAMGSSEDLRRLIASFINDPHIDTVTRLAMLQSAQLITSAKEVKLVLKVGPRGKPKKAVPSKAKASVSVKENLRETTGPVPAPKKKKTLKALSNGLPEEEFKAGKIILERLMALNNSQPFLDPVPNDESYAPGYYKIIKNPMNLKEIKAKLHDGFYSSKEEIKRDLHLIAANAKLYNSVGEALWNMANDFETHVKNMWSAAEQTLENKRSKKSAPPEVKLETSAPILKLKMAPSPLPQPVDIPPTAPPQASRRRTSNAIGIESDSNTAIHQKSSKASTARLSKKKRQSDAVDAELLDLMEIGSPAHAVPVDGPPKTKKVKLALTTPKPEELPPNGKMNGSRPLHGLPPKPTTNGLSTIPNAREASASNTPNPPGERKIKPSGISRASSATATPPLPTSQPLPFIKAASNPPFSDSESGIVSDKWKGLPGKDLPVRKLRVHKYLQDLVKEPAFAPFRVPVTEDIAPGYFKIIGTPMDVGKMLRKLERGSYHNLGGVARDLEQIVWNCRRYNQPGSFPDLEWATPFEKRILDSWGRLSEPKIVSDEKRLIIGWIEKTAKSDAGLWFSRPVDPVNDGVPNYFDIVRREDARDLRTIKERLQRTKEGVSLDSLDADIYLMLENARKFNPEGTLVHNAAIEIGKKWDQLRADIEVGRRGQYWSPGDGDSKNRR</sequence>
<dbReference type="Gene3D" id="2.60.40.1730">
    <property type="entry name" value="tricorn interacting facor f3 domain"/>
    <property type="match status" value="1"/>
</dbReference>
<dbReference type="Gene3D" id="1.20.920.10">
    <property type="entry name" value="Bromodomain-like"/>
    <property type="match status" value="3"/>
</dbReference>
<evidence type="ECO:0000313" key="11">
    <source>
        <dbReference type="EMBL" id="GHJ86606.1"/>
    </source>
</evidence>